<keyword evidence="2" id="KW-0342">GTP-binding</keyword>
<feature type="compositionally biased region" description="Basic residues" evidence="3">
    <location>
        <begin position="223"/>
        <end position="242"/>
    </location>
</feature>
<evidence type="ECO:0000313" key="5">
    <source>
        <dbReference type="Proteomes" id="UP000694553"/>
    </source>
</evidence>
<protein>
    <submittedName>
        <fullName evidence="4">RAB41, member RAS onco family</fullName>
    </submittedName>
</protein>
<dbReference type="PANTHER" id="PTHR47977">
    <property type="entry name" value="RAS-RELATED PROTEIN RAB"/>
    <property type="match status" value="1"/>
</dbReference>
<evidence type="ECO:0000256" key="1">
    <source>
        <dbReference type="ARBA" id="ARBA00022741"/>
    </source>
</evidence>
<reference evidence="5" key="1">
    <citation type="submission" date="2019-10" db="EMBL/GenBank/DDBJ databases">
        <title>Corvus moneduloides (New Caledonian crow) genome, bCorMon1, primary haplotype.</title>
        <authorList>
            <person name="Rutz C."/>
            <person name="Fungtammasan C."/>
            <person name="Mountcastle J."/>
            <person name="Formenti G."/>
            <person name="Chow W."/>
            <person name="Howe K."/>
            <person name="Steele M.P."/>
            <person name="Fernandes J."/>
            <person name="Gilbert M.T.P."/>
            <person name="Fedrigo O."/>
            <person name="Jarvis E.D."/>
            <person name="Gemmell N."/>
        </authorList>
    </citation>
    <scope>NUCLEOTIDE SEQUENCE [LARGE SCALE GENOMIC DNA]</scope>
</reference>
<dbReference type="GO" id="GO:0003924">
    <property type="term" value="F:GTPase activity"/>
    <property type="evidence" value="ECO:0007669"/>
    <property type="project" value="InterPro"/>
</dbReference>
<dbReference type="SUPFAM" id="SSF52540">
    <property type="entry name" value="P-loop containing nucleoside triphosphate hydrolases"/>
    <property type="match status" value="1"/>
</dbReference>
<dbReference type="SMART" id="SM00173">
    <property type="entry name" value="RAS"/>
    <property type="match status" value="1"/>
</dbReference>
<dbReference type="FunFam" id="3.40.50.300:FF:003217">
    <property type="entry name" value="RAB41, member RAS oncogene family, transcript variant X1"/>
    <property type="match status" value="1"/>
</dbReference>
<dbReference type="GO" id="GO:0005525">
    <property type="term" value="F:GTP binding"/>
    <property type="evidence" value="ECO:0007669"/>
    <property type="project" value="UniProtKB-KW"/>
</dbReference>
<dbReference type="NCBIfam" id="TIGR00231">
    <property type="entry name" value="small_GTP"/>
    <property type="match status" value="1"/>
</dbReference>
<sequence length="457" mass="49139">MGTSTGTGQVRWPQSSAWLSPARAVHSSVTLIPINPPGGPVQAPCCAWGGASCAGADEVMQDLVEPVPAGPIPATAGPIHASAGTSQYHHPWYSQTHSAATIPGTAGSSRTTAGCIPVQPAPFAVQHPRYSPGTSRCKPQHPRPGGRPVAAATALPGTTATPSRRHSNRPPRHHGPRRCHGPVPPPVAMATRLPAGRAGGDAAEVTRGAVVPERSALSPCPHHGSRSAPPRRHVRARQRRRLREPAQEVQARLPGRAERQPLELISCPKQCTWRTARSGCSCGTQPARRGSSFPAPSVTLLWLSLSLTSQVRLQLWDTAGQERFRSLIPSYIRDSTIAVVVYDITNLNSFQQTSKWIDDVRTERGSDVIIMLVGNKTDLADKRQITTEEGEQRAKELNVMFIETSAKTGYNVKQLFRRVAAALPGMDSTPEKSKEDMIDIKLEKPPEQPVTESGCSC</sequence>
<dbReference type="InterPro" id="IPR005225">
    <property type="entry name" value="Small_GTP-bd"/>
</dbReference>
<feature type="compositionally biased region" description="Basic residues" evidence="3">
    <location>
        <begin position="163"/>
        <end position="180"/>
    </location>
</feature>
<dbReference type="Gene3D" id="3.40.50.300">
    <property type="entry name" value="P-loop containing nucleotide triphosphate hydrolases"/>
    <property type="match status" value="1"/>
</dbReference>
<keyword evidence="1" id="KW-0547">Nucleotide-binding</keyword>
<reference evidence="4" key="2">
    <citation type="submission" date="2025-08" db="UniProtKB">
        <authorList>
            <consortium name="Ensembl"/>
        </authorList>
    </citation>
    <scope>IDENTIFICATION</scope>
</reference>
<evidence type="ECO:0000313" key="4">
    <source>
        <dbReference type="Ensembl" id="ENSCMUP00000029394.1"/>
    </source>
</evidence>
<dbReference type="PROSITE" id="PS51421">
    <property type="entry name" value="RAS"/>
    <property type="match status" value="1"/>
</dbReference>
<dbReference type="SMART" id="SM00174">
    <property type="entry name" value="RHO"/>
    <property type="match status" value="1"/>
</dbReference>
<feature type="region of interest" description="Disordered" evidence="3">
    <location>
        <begin position="215"/>
        <end position="252"/>
    </location>
</feature>
<evidence type="ECO:0000256" key="2">
    <source>
        <dbReference type="ARBA" id="ARBA00023134"/>
    </source>
</evidence>
<dbReference type="InterPro" id="IPR027417">
    <property type="entry name" value="P-loop_NTPase"/>
</dbReference>
<proteinExistence type="predicted"/>
<dbReference type="AlphaFoldDB" id="A0A8U7NRD9"/>
<name>A0A8U7NRD9_CORMO</name>
<gene>
    <name evidence="4" type="primary">RAB41</name>
</gene>
<keyword evidence="5" id="KW-1185">Reference proteome</keyword>
<dbReference type="PRINTS" id="PR00449">
    <property type="entry name" value="RASTRNSFRMNG"/>
</dbReference>
<dbReference type="Pfam" id="PF00071">
    <property type="entry name" value="Ras"/>
    <property type="match status" value="1"/>
</dbReference>
<evidence type="ECO:0000256" key="3">
    <source>
        <dbReference type="SAM" id="MobiDB-lite"/>
    </source>
</evidence>
<dbReference type="SMART" id="SM00175">
    <property type="entry name" value="RAB"/>
    <property type="match status" value="1"/>
</dbReference>
<feature type="compositionally biased region" description="Low complexity" evidence="3">
    <location>
        <begin position="148"/>
        <end position="162"/>
    </location>
</feature>
<dbReference type="Ensembl" id="ENSCMUT00000035445.1">
    <property type="protein sequence ID" value="ENSCMUP00000029394.1"/>
    <property type="gene ID" value="ENSCMUG00000018680.1"/>
</dbReference>
<reference evidence="4" key="3">
    <citation type="submission" date="2025-09" db="UniProtKB">
        <authorList>
            <consortium name="Ensembl"/>
        </authorList>
    </citation>
    <scope>IDENTIFICATION</scope>
</reference>
<dbReference type="InterPro" id="IPR050227">
    <property type="entry name" value="Rab"/>
</dbReference>
<feature type="region of interest" description="Disordered" evidence="3">
    <location>
        <begin position="127"/>
        <end position="183"/>
    </location>
</feature>
<dbReference type="CDD" id="cd01861">
    <property type="entry name" value="Rab6"/>
    <property type="match status" value="1"/>
</dbReference>
<dbReference type="Proteomes" id="UP000694553">
    <property type="component" value="Unassembled WGS sequence"/>
</dbReference>
<dbReference type="PROSITE" id="PS51419">
    <property type="entry name" value="RAB"/>
    <property type="match status" value="1"/>
</dbReference>
<organism evidence="4 5">
    <name type="scientific">Corvus moneduloides</name>
    <name type="common">New Caledonian crow</name>
    <dbReference type="NCBI Taxonomy" id="1196302"/>
    <lineage>
        <taxon>Eukaryota</taxon>
        <taxon>Metazoa</taxon>
        <taxon>Chordata</taxon>
        <taxon>Craniata</taxon>
        <taxon>Vertebrata</taxon>
        <taxon>Euteleostomi</taxon>
        <taxon>Archelosauria</taxon>
        <taxon>Archosauria</taxon>
        <taxon>Dinosauria</taxon>
        <taxon>Saurischia</taxon>
        <taxon>Theropoda</taxon>
        <taxon>Coelurosauria</taxon>
        <taxon>Aves</taxon>
        <taxon>Neognathae</taxon>
        <taxon>Neoaves</taxon>
        <taxon>Telluraves</taxon>
        <taxon>Australaves</taxon>
        <taxon>Passeriformes</taxon>
        <taxon>Corvoidea</taxon>
        <taxon>Corvidae</taxon>
        <taxon>Corvus</taxon>
    </lineage>
</organism>
<accession>A0A8U7NRD9</accession>
<dbReference type="InterPro" id="IPR001806">
    <property type="entry name" value="Small_GTPase"/>
</dbReference>